<feature type="compositionally biased region" description="Polar residues" evidence="1">
    <location>
        <begin position="75"/>
        <end position="93"/>
    </location>
</feature>
<evidence type="ECO:0000313" key="3">
    <source>
        <dbReference type="Proteomes" id="UP000247409"/>
    </source>
</evidence>
<proteinExistence type="predicted"/>
<gene>
    <name evidence="2" type="ORF">BWQ96_09772</name>
</gene>
<evidence type="ECO:0000256" key="1">
    <source>
        <dbReference type="SAM" id="MobiDB-lite"/>
    </source>
</evidence>
<organism evidence="2 3">
    <name type="scientific">Gracilariopsis chorda</name>
    <dbReference type="NCBI Taxonomy" id="448386"/>
    <lineage>
        <taxon>Eukaryota</taxon>
        <taxon>Rhodophyta</taxon>
        <taxon>Florideophyceae</taxon>
        <taxon>Rhodymeniophycidae</taxon>
        <taxon>Gracilariales</taxon>
        <taxon>Gracilariaceae</taxon>
        <taxon>Gracilariopsis</taxon>
    </lineage>
</organism>
<protein>
    <submittedName>
        <fullName evidence="2">Uncharacterized protein</fullName>
    </submittedName>
</protein>
<accession>A0A2V3IEK7</accession>
<comment type="caution">
    <text evidence="2">The sequence shown here is derived from an EMBL/GenBank/DDBJ whole genome shotgun (WGS) entry which is preliminary data.</text>
</comment>
<feature type="region of interest" description="Disordered" evidence="1">
    <location>
        <begin position="1"/>
        <end position="26"/>
    </location>
</feature>
<feature type="region of interest" description="Disordered" evidence="1">
    <location>
        <begin position="72"/>
        <end position="93"/>
    </location>
</feature>
<dbReference type="AlphaFoldDB" id="A0A2V3IEK7"/>
<sequence length="186" mass="20625">MLDEARTARAHKPTSRASLSISTDTDDPDWRVLFEDEDALALVVQAGTFPLPPSFPSTDTSTPSTIQHYRVPQKPATSPAQSPQLAVPKTLTTPPSVTGQPLCRICLPTTRPCCEFIPPQYRNMLLQIREAIHQQPLPDGYHRSKNRQAHTHGVNRALMQPPGNTTSHGTLVPAHRYRILISDPDR</sequence>
<name>A0A2V3IEK7_9FLOR</name>
<dbReference type="Proteomes" id="UP000247409">
    <property type="component" value="Unassembled WGS sequence"/>
</dbReference>
<dbReference type="EMBL" id="NBIV01000288">
    <property type="protein sequence ID" value="PXF40519.1"/>
    <property type="molecule type" value="Genomic_DNA"/>
</dbReference>
<reference evidence="2 3" key="1">
    <citation type="journal article" date="2018" name="Mol. Biol. Evol.">
        <title>Analysis of the draft genome of the red seaweed Gracilariopsis chorda provides insights into genome size evolution in Rhodophyta.</title>
        <authorList>
            <person name="Lee J."/>
            <person name="Yang E.C."/>
            <person name="Graf L."/>
            <person name="Yang J.H."/>
            <person name="Qiu H."/>
            <person name="Zel Zion U."/>
            <person name="Chan C.X."/>
            <person name="Stephens T.G."/>
            <person name="Weber A.P.M."/>
            <person name="Boo G.H."/>
            <person name="Boo S.M."/>
            <person name="Kim K.M."/>
            <person name="Shin Y."/>
            <person name="Jung M."/>
            <person name="Lee S.J."/>
            <person name="Yim H.S."/>
            <person name="Lee J.H."/>
            <person name="Bhattacharya D."/>
            <person name="Yoon H.S."/>
        </authorList>
    </citation>
    <scope>NUCLEOTIDE SEQUENCE [LARGE SCALE GENOMIC DNA]</scope>
    <source>
        <strain evidence="2 3">SKKU-2015</strain>
        <tissue evidence="2">Whole body</tissue>
    </source>
</reference>
<evidence type="ECO:0000313" key="2">
    <source>
        <dbReference type="EMBL" id="PXF40519.1"/>
    </source>
</evidence>
<keyword evidence="3" id="KW-1185">Reference proteome</keyword>